<keyword evidence="1" id="KW-0472">Membrane</keyword>
<name>A0A540VF12_9CHLR</name>
<dbReference type="GO" id="GO:0015627">
    <property type="term" value="C:type II protein secretion system complex"/>
    <property type="evidence" value="ECO:0007669"/>
    <property type="project" value="TreeGrafter"/>
</dbReference>
<dbReference type="InterPro" id="IPR019554">
    <property type="entry name" value="Soluble_ligand-bd"/>
</dbReference>
<dbReference type="OrthoDB" id="9790239at2"/>
<keyword evidence="4" id="KW-1185">Reference proteome</keyword>
<dbReference type="GO" id="GO:0015628">
    <property type="term" value="P:protein secretion by the type II secretion system"/>
    <property type="evidence" value="ECO:0007669"/>
    <property type="project" value="TreeGrafter"/>
</dbReference>
<dbReference type="InterPro" id="IPR003583">
    <property type="entry name" value="Hlx-hairpin-Hlx_DNA-bd_motif"/>
</dbReference>
<dbReference type="GO" id="GO:0003677">
    <property type="term" value="F:DNA binding"/>
    <property type="evidence" value="ECO:0007669"/>
    <property type="project" value="UniProtKB-KW"/>
</dbReference>
<reference evidence="3 4" key="1">
    <citation type="submission" date="2019-06" db="EMBL/GenBank/DDBJ databases">
        <title>Genome sequence of Litorilinea aerophila BAA-2444.</title>
        <authorList>
            <person name="Maclea K.S."/>
            <person name="Maurais E.G."/>
            <person name="Iannazzi L.C."/>
        </authorList>
    </citation>
    <scope>NUCLEOTIDE SEQUENCE [LARGE SCALE GENOMIC DNA]</scope>
    <source>
        <strain evidence="3 4">ATCC BAA-2444</strain>
    </source>
</reference>
<dbReference type="EMBL" id="VIGC01000014">
    <property type="protein sequence ID" value="TQE95351.1"/>
    <property type="molecule type" value="Genomic_DNA"/>
</dbReference>
<dbReference type="AlphaFoldDB" id="A0A540VF12"/>
<dbReference type="InterPro" id="IPR051675">
    <property type="entry name" value="Endo/Exo/Phosphatase_dom_1"/>
</dbReference>
<evidence type="ECO:0000256" key="1">
    <source>
        <dbReference type="SAM" id="Phobius"/>
    </source>
</evidence>
<keyword evidence="3" id="KW-0238">DNA-binding</keyword>
<dbReference type="PANTHER" id="PTHR21180">
    <property type="entry name" value="ENDONUCLEASE/EXONUCLEASE/PHOSPHATASE FAMILY DOMAIN-CONTAINING PROTEIN 1"/>
    <property type="match status" value="1"/>
</dbReference>
<evidence type="ECO:0000259" key="2">
    <source>
        <dbReference type="SMART" id="SM00278"/>
    </source>
</evidence>
<feature type="transmembrane region" description="Helical" evidence="1">
    <location>
        <begin position="20"/>
        <end position="40"/>
    </location>
</feature>
<comment type="caution">
    <text evidence="3">The sequence shown here is derived from an EMBL/GenBank/DDBJ whole genome shotgun (WGS) entry which is preliminary data.</text>
</comment>
<dbReference type="Pfam" id="PF12836">
    <property type="entry name" value="HHH_3"/>
    <property type="match status" value="1"/>
</dbReference>
<feature type="domain" description="Helix-hairpin-helix DNA-binding motif class 1" evidence="2">
    <location>
        <begin position="171"/>
        <end position="190"/>
    </location>
</feature>
<protein>
    <submittedName>
        <fullName evidence="3">ComEA family DNA-binding protein</fullName>
    </submittedName>
</protein>
<dbReference type="RefSeq" id="WP_141610407.1">
    <property type="nucleotide sequence ID" value="NZ_VIGC02000014.1"/>
</dbReference>
<dbReference type="Pfam" id="PF10531">
    <property type="entry name" value="SLBB"/>
    <property type="match status" value="1"/>
</dbReference>
<dbReference type="SUPFAM" id="SSF47781">
    <property type="entry name" value="RuvA domain 2-like"/>
    <property type="match status" value="1"/>
</dbReference>
<evidence type="ECO:0000313" key="3">
    <source>
        <dbReference type="EMBL" id="TQE95351.1"/>
    </source>
</evidence>
<dbReference type="Proteomes" id="UP000317371">
    <property type="component" value="Unassembled WGS sequence"/>
</dbReference>
<dbReference type="NCBIfam" id="TIGR00426">
    <property type="entry name" value="competence protein ComEA helix-hairpin-helix repeat region"/>
    <property type="match status" value="1"/>
</dbReference>
<dbReference type="SMART" id="SM00278">
    <property type="entry name" value="HhH1"/>
    <property type="match status" value="2"/>
</dbReference>
<keyword evidence="1" id="KW-0812">Transmembrane</keyword>
<dbReference type="InterPro" id="IPR004509">
    <property type="entry name" value="Competence_ComEA_HhH"/>
</dbReference>
<dbReference type="PANTHER" id="PTHR21180:SF32">
    <property type="entry name" value="ENDONUCLEASE_EXONUCLEASE_PHOSPHATASE FAMILY DOMAIN-CONTAINING PROTEIN 1"/>
    <property type="match status" value="1"/>
</dbReference>
<dbReference type="Gene3D" id="3.10.560.10">
    <property type="entry name" value="Outer membrane lipoprotein wza domain like"/>
    <property type="match status" value="1"/>
</dbReference>
<sequence>MQSPEQQVAARAVTGEFHLFSYLLGLLTALTLLGGGLWLMRRPEPPPVVLQPPPTPLPTATATATPTPAPIVVFVSGAVARPGLYALAPEARVGDAIAAAGGLLPSASSAVINQAEKLWDGAQVHVPDGSQMVVDGPPAGVSGLLPTPTAAAMALGGVPGGRINLNTASVEELERLPGIGPSKAQAIIANRPYATVDDLERVPGIGAKTLDQLRDYVTAP</sequence>
<feature type="domain" description="Helix-hairpin-helix DNA-binding motif class 1" evidence="2">
    <location>
        <begin position="197"/>
        <end position="216"/>
    </location>
</feature>
<dbReference type="InParanoid" id="A0A540VF12"/>
<keyword evidence="1" id="KW-1133">Transmembrane helix</keyword>
<evidence type="ECO:0000313" key="4">
    <source>
        <dbReference type="Proteomes" id="UP000317371"/>
    </source>
</evidence>
<dbReference type="GO" id="GO:0006281">
    <property type="term" value="P:DNA repair"/>
    <property type="evidence" value="ECO:0007669"/>
    <property type="project" value="InterPro"/>
</dbReference>
<gene>
    <name evidence="3" type="ORF">FKZ61_12155</name>
</gene>
<organism evidence="3 4">
    <name type="scientific">Litorilinea aerophila</name>
    <dbReference type="NCBI Taxonomy" id="1204385"/>
    <lineage>
        <taxon>Bacteria</taxon>
        <taxon>Bacillati</taxon>
        <taxon>Chloroflexota</taxon>
        <taxon>Caldilineae</taxon>
        <taxon>Caldilineales</taxon>
        <taxon>Caldilineaceae</taxon>
        <taxon>Litorilinea</taxon>
    </lineage>
</organism>
<accession>A0A540VF12</accession>
<dbReference type="InterPro" id="IPR010994">
    <property type="entry name" value="RuvA_2-like"/>
</dbReference>
<dbReference type="Gene3D" id="1.10.150.320">
    <property type="entry name" value="Photosystem II 12 kDa extrinsic protein"/>
    <property type="match status" value="1"/>
</dbReference>
<proteinExistence type="predicted"/>
<dbReference type="FunCoup" id="A0A540VF12">
    <property type="interactions" value="15"/>
</dbReference>